<dbReference type="EMBL" id="LN649232">
    <property type="protein sequence ID" value="CEI41339.1"/>
    <property type="molecule type" value="Genomic_DNA"/>
</dbReference>
<evidence type="ECO:0000313" key="2">
    <source>
        <dbReference type="EMBL" id="CEI41339.1"/>
    </source>
</evidence>
<proteinExistence type="predicted"/>
<evidence type="ECO:0000313" key="3">
    <source>
        <dbReference type="Proteomes" id="UP000245910"/>
    </source>
</evidence>
<organism evidence="2 3">
    <name type="scientific">Fusarium venenatum</name>
    <dbReference type="NCBI Taxonomy" id="56646"/>
    <lineage>
        <taxon>Eukaryota</taxon>
        <taxon>Fungi</taxon>
        <taxon>Dikarya</taxon>
        <taxon>Ascomycota</taxon>
        <taxon>Pezizomycotina</taxon>
        <taxon>Sordariomycetes</taxon>
        <taxon>Hypocreomycetidae</taxon>
        <taxon>Hypocreales</taxon>
        <taxon>Nectriaceae</taxon>
        <taxon>Fusarium</taxon>
    </lineage>
</organism>
<dbReference type="Proteomes" id="UP000245910">
    <property type="component" value="Chromosome IIII"/>
</dbReference>
<feature type="region of interest" description="Disordered" evidence="1">
    <location>
        <begin position="62"/>
        <end position="93"/>
    </location>
</feature>
<accession>A0A2L2TH10</accession>
<protein>
    <submittedName>
        <fullName evidence="2">Uncharacterized protein</fullName>
    </submittedName>
</protein>
<dbReference type="AlphaFoldDB" id="A0A2L2TH10"/>
<sequence length="93" mass="10230">MALPVSDEIFLYKPRKGCEPPNQESCDTSSHATIPGYSALEHAYPYPPPGAETMEGKAKAAAMMSMLDDKQSHVPSQWKKHVLPTHDDLSYGL</sequence>
<reference evidence="3" key="1">
    <citation type="submission" date="2014-10" db="EMBL/GenBank/DDBJ databases">
        <authorList>
            <person name="King R."/>
        </authorList>
    </citation>
    <scope>NUCLEOTIDE SEQUENCE [LARGE SCALE GENOMIC DNA]</scope>
    <source>
        <strain evidence="3">A3/5</strain>
    </source>
</reference>
<keyword evidence="3" id="KW-1185">Reference proteome</keyword>
<evidence type="ECO:0000256" key="1">
    <source>
        <dbReference type="SAM" id="MobiDB-lite"/>
    </source>
</evidence>
<feature type="compositionally biased region" description="Basic and acidic residues" evidence="1">
    <location>
        <begin position="84"/>
        <end position="93"/>
    </location>
</feature>
<name>A0A2L2TH10_9HYPO</name>